<dbReference type="PRINTS" id="PR00598">
    <property type="entry name" value="HTHMARR"/>
</dbReference>
<name>A0A6V7RHT7_9BACL</name>
<dbReference type="SMART" id="SM00347">
    <property type="entry name" value="HTH_MARR"/>
    <property type="match status" value="1"/>
</dbReference>
<dbReference type="PANTHER" id="PTHR33164">
    <property type="entry name" value="TRANSCRIPTIONAL REGULATOR, MARR FAMILY"/>
    <property type="match status" value="1"/>
</dbReference>
<organism evidence="3 4">
    <name type="scientific">Phocicoccus schoeneichii</name>
    <dbReference type="NCBI Taxonomy" id="1812261"/>
    <lineage>
        <taxon>Bacteria</taxon>
        <taxon>Bacillati</taxon>
        <taxon>Bacillota</taxon>
        <taxon>Bacilli</taxon>
        <taxon>Bacillales</taxon>
        <taxon>Salinicoccaceae</taxon>
        <taxon>Phocicoccus</taxon>
    </lineage>
</organism>
<dbReference type="GO" id="GO:0006950">
    <property type="term" value="P:response to stress"/>
    <property type="evidence" value="ECO:0007669"/>
    <property type="project" value="TreeGrafter"/>
</dbReference>
<proteinExistence type="predicted"/>
<dbReference type="InterPro" id="IPR000835">
    <property type="entry name" value="HTH_MarR-typ"/>
</dbReference>
<accession>A0A6V7RHT7</accession>
<feature type="domain" description="HTH marR-type" evidence="2">
    <location>
        <begin position="3"/>
        <end position="141"/>
    </location>
</feature>
<dbReference type="Gene3D" id="1.10.10.10">
    <property type="entry name" value="Winged helix-like DNA-binding domain superfamily/Winged helix DNA-binding domain"/>
    <property type="match status" value="1"/>
</dbReference>
<keyword evidence="4" id="KW-1185">Reference proteome</keyword>
<evidence type="ECO:0000259" key="2">
    <source>
        <dbReference type="PROSITE" id="PS50995"/>
    </source>
</evidence>
<dbReference type="GO" id="GO:0003700">
    <property type="term" value="F:DNA-binding transcription factor activity"/>
    <property type="evidence" value="ECO:0007669"/>
    <property type="project" value="InterPro"/>
</dbReference>
<dbReference type="PROSITE" id="PS50995">
    <property type="entry name" value="HTH_MARR_2"/>
    <property type="match status" value="1"/>
</dbReference>
<evidence type="ECO:0000313" key="3">
    <source>
        <dbReference type="EMBL" id="CAD2077633.1"/>
    </source>
</evidence>
<dbReference type="AlphaFoldDB" id="A0A6V7RHT7"/>
<dbReference type="GO" id="GO:0003677">
    <property type="term" value="F:DNA binding"/>
    <property type="evidence" value="ECO:0007669"/>
    <property type="project" value="UniProtKB-KW"/>
</dbReference>
<dbReference type="InterPro" id="IPR039422">
    <property type="entry name" value="MarR/SlyA-like"/>
</dbReference>
<protein>
    <recommendedName>
        <fullName evidence="2">HTH marR-type domain-containing protein</fullName>
    </recommendedName>
</protein>
<gene>
    <name evidence="3" type="ORF">JEOSCH030_01352</name>
</gene>
<dbReference type="SUPFAM" id="SSF46785">
    <property type="entry name" value="Winged helix' DNA-binding domain"/>
    <property type="match status" value="1"/>
</dbReference>
<evidence type="ECO:0000256" key="1">
    <source>
        <dbReference type="ARBA" id="ARBA00023125"/>
    </source>
</evidence>
<dbReference type="EMBL" id="CAJEWE010000010">
    <property type="protein sequence ID" value="CAD2077633.1"/>
    <property type="molecule type" value="Genomic_DNA"/>
</dbReference>
<dbReference type="Proteomes" id="UP000521032">
    <property type="component" value="Unassembled WGS sequence"/>
</dbReference>
<dbReference type="InterPro" id="IPR036390">
    <property type="entry name" value="WH_DNA-bd_sf"/>
</dbReference>
<dbReference type="PANTHER" id="PTHR33164:SF43">
    <property type="entry name" value="HTH-TYPE TRANSCRIPTIONAL REPRESSOR YETL"/>
    <property type="match status" value="1"/>
</dbReference>
<dbReference type="RefSeq" id="WP_186088049.1">
    <property type="nucleotide sequence ID" value="NZ_CAJEWE010000010.1"/>
</dbReference>
<sequence length="143" mass="16817">MTHNQSEQTIFQILHNMDKFTNQLIIKWNKDFNEGLGISHVLTLGYLSKTKYARPSEIANVLGLKPPTVTTLTEKLVKKGFVERLYDDTDRRIIHIKITDSGREILKRANESGQVLRREMFMKLNEKERDELLRLYRKLNNSE</sequence>
<evidence type="ECO:0000313" key="4">
    <source>
        <dbReference type="Proteomes" id="UP000521032"/>
    </source>
</evidence>
<comment type="caution">
    <text evidence="3">The sequence shown here is derived from an EMBL/GenBank/DDBJ whole genome shotgun (WGS) entry which is preliminary data.</text>
</comment>
<reference evidence="3 4" key="1">
    <citation type="submission" date="2020-07" db="EMBL/GenBank/DDBJ databases">
        <authorList>
            <person name="Criscuolo A."/>
        </authorList>
    </citation>
    <scope>NUCLEOTIDE SEQUENCE [LARGE SCALE GENOMIC DNA]</scope>
    <source>
        <strain evidence="4">CIP 111030</strain>
    </source>
</reference>
<dbReference type="InterPro" id="IPR036388">
    <property type="entry name" value="WH-like_DNA-bd_sf"/>
</dbReference>
<keyword evidence="1" id="KW-0238">DNA-binding</keyword>
<dbReference type="Pfam" id="PF01047">
    <property type="entry name" value="MarR"/>
    <property type="match status" value="1"/>
</dbReference>